<reference evidence="2 3" key="1">
    <citation type="submission" date="2018-01" db="EMBL/GenBank/DDBJ databases">
        <title>Saezia sanguinis gen. nov., sp. nov., in the order Burkholderiales isolated from human blood.</title>
        <authorList>
            <person name="Medina-Pascual M.J."/>
            <person name="Valdezate S."/>
            <person name="Monzon S."/>
            <person name="Cuesta I."/>
            <person name="Carrasco G."/>
            <person name="Villalon P."/>
            <person name="Saez-Nieto J.A."/>
        </authorList>
    </citation>
    <scope>NUCLEOTIDE SEQUENCE [LARGE SCALE GENOMIC DNA]</scope>
    <source>
        <strain evidence="2 3">CNM695-12</strain>
    </source>
</reference>
<accession>A0A433SDZ2</accession>
<dbReference type="RefSeq" id="WP_126978672.1">
    <property type="nucleotide sequence ID" value="NZ_PQSP01000002.1"/>
</dbReference>
<dbReference type="AlphaFoldDB" id="A0A433SDZ2"/>
<proteinExistence type="predicted"/>
<keyword evidence="1" id="KW-0812">Transmembrane</keyword>
<sequence>MATAPDLLQVHGYFHATLYFRFPYLQYQLMKNKFLGAICVLAVLSIACWVLGRSFGWIGILAIVFLFVILCGFQLYSTVKLISTINHAPEGYTANASRLVQQIRIGMPLVKVVQTAQALGKKTSTQPDTYIWQDAHHRVIVTVENQKAAHIELQPVEPATPTPSTPFL</sequence>
<evidence type="ECO:0000313" key="3">
    <source>
        <dbReference type="Proteomes" id="UP000286947"/>
    </source>
</evidence>
<dbReference type="EMBL" id="PQSP01000002">
    <property type="protein sequence ID" value="RUS66971.1"/>
    <property type="molecule type" value="Genomic_DNA"/>
</dbReference>
<feature type="transmembrane region" description="Helical" evidence="1">
    <location>
        <begin position="34"/>
        <end position="52"/>
    </location>
</feature>
<comment type="caution">
    <text evidence="2">The sequence shown here is derived from an EMBL/GenBank/DDBJ whole genome shotgun (WGS) entry which is preliminary data.</text>
</comment>
<feature type="transmembrane region" description="Helical" evidence="1">
    <location>
        <begin position="58"/>
        <end position="76"/>
    </location>
</feature>
<name>A0A433SDZ2_9BURK</name>
<evidence type="ECO:0000256" key="1">
    <source>
        <dbReference type="SAM" id="Phobius"/>
    </source>
</evidence>
<organism evidence="2 3">
    <name type="scientific">Saezia sanguinis</name>
    <dbReference type="NCBI Taxonomy" id="1965230"/>
    <lineage>
        <taxon>Bacteria</taxon>
        <taxon>Pseudomonadati</taxon>
        <taxon>Pseudomonadota</taxon>
        <taxon>Betaproteobacteria</taxon>
        <taxon>Burkholderiales</taxon>
        <taxon>Saeziaceae</taxon>
        <taxon>Saezia</taxon>
    </lineage>
</organism>
<gene>
    <name evidence="2" type="ORF">CUZ56_00908</name>
</gene>
<evidence type="ECO:0000313" key="2">
    <source>
        <dbReference type="EMBL" id="RUS66971.1"/>
    </source>
</evidence>
<dbReference type="Proteomes" id="UP000286947">
    <property type="component" value="Unassembled WGS sequence"/>
</dbReference>
<protein>
    <submittedName>
        <fullName evidence="2">Uncharacterized protein</fullName>
    </submittedName>
</protein>
<keyword evidence="3" id="KW-1185">Reference proteome</keyword>
<keyword evidence="1" id="KW-0472">Membrane</keyword>
<keyword evidence="1" id="KW-1133">Transmembrane helix</keyword>